<protein>
    <submittedName>
        <fullName evidence="1">Uncharacterized protein</fullName>
    </submittedName>
</protein>
<reference evidence="1 2" key="1">
    <citation type="journal article" date="2022" name="New Phytol.">
        <title>Ecological generalism drives hyperdiversity of secondary metabolite gene clusters in xylarialean endophytes.</title>
        <authorList>
            <person name="Franco M.E.E."/>
            <person name="Wisecaver J.H."/>
            <person name="Arnold A.E."/>
            <person name="Ju Y.M."/>
            <person name="Slot J.C."/>
            <person name="Ahrendt S."/>
            <person name="Moore L.P."/>
            <person name="Eastman K.E."/>
            <person name="Scott K."/>
            <person name="Konkel Z."/>
            <person name="Mondo S.J."/>
            <person name="Kuo A."/>
            <person name="Hayes R.D."/>
            <person name="Haridas S."/>
            <person name="Andreopoulos B."/>
            <person name="Riley R."/>
            <person name="LaButti K."/>
            <person name="Pangilinan J."/>
            <person name="Lipzen A."/>
            <person name="Amirebrahimi M."/>
            <person name="Yan J."/>
            <person name="Adam C."/>
            <person name="Keymanesh K."/>
            <person name="Ng V."/>
            <person name="Louie K."/>
            <person name="Northen T."/>
            <person name="Drula E."/>
            <person name="Henrissat B."/>
            <person name="Hsieh H.M."/>
            <person name="Youens-Clark K."/>
            <person name="Lutzoni F."/>
            <person name="Miadlikowska J."/>
            <person name="Eastwood D.C."/>
            <person name="Hamelin R.C."/>
            <person name="Grigoriev I.V."/>
            <person name="U'Ren J.M."/>
        </authorList>
    </citation>
    <scope>NUCLEOTIDE SEQUENCE [LARGE SCALE GENOMIC DNA]</scope>
    <source>
        <strain evidence="1 2">ER1909</strain>
    </source>
</reference>
<dbReference type="Proteomes" id="UP001497680">
    <property type="component" value="Unassembled WGS sequence"/>
</dbReference>
<accession>A0ACC0DK09</accession>
<dbReference type="EMBL" id="MU394283">
    <property type="protein sequence ID" value="KAI6092515.1"/>
    <property type="molecule type" value="Genomic_DNA"/>
</dbReference>
<keyword evidence="2" id="KW-1185">Reference proteome</keyword>
<comment type="caution">
    <text evidence="1">The sequence shown here is derived from an EMBL/GenBank/DDBJ whole genome shotgun (WGS) entry which is preliminary data.</text>
</comment>
<name>A0ACC0DK09_9PEZI</name>
<organism evidence="1 2">
    <name type="scientific">Hypoxylon rubiginosum</name>
    <dbReference type="NCBI Taxonomy" id="110542"/>
    <lineage>
        <taxon>Eukaryota</taxon>
        <taxon>Fungi</taxon>
        <taxon>Dikarya</taxon>
        <taxon>Ascomycota</taxon>
        <taxon>Pezizomycotina</taxon>
        <taxon>Sordariomycetes</taxon>
        <taxon>Xylariomycetidae</taxon>
        <taxon>Xylariales</taxon>
        <taxon>Hypoxylaceae</taxon>
        <taxon>Hypoxylon</taxon>
    </lineage>
</organism>
<proteinExistence type="predicted"/>
<gene>
    <name evidence="1" type="ORF">F4821DRAFT_224210</name>
</gene>
<sequence>MSRPAWVCFRGYLTRVPGTFIRTQATTRTFFSSPAYKMQDRQSPNGRPGNSKTLASAVAGLILLSIVALTPKPTPSSVARAVEDLYDAATDLAQARTLTTAAEFEARLNTFCENGRVVLGVHLNQSDITTHGVVSLLEGSRTHILSAPDPYDTEKRFLVYQSYFPSPHETTDGELAENVQELRTRFENVLMSRFERQKRDLGVYRGVIITFSAYRSWIIYFDGGSFIRVIPTETFNEPLTQWVWQRLAQEQVLYRSLEN</sequence>
<evidence type="ECO:0000313" key="1">
    <source>
        <dbReference type="EMBL" id="KAI6092515.1"/>
    </source>
</evidence>
<evidence type="ECO:0000313" key="2">
    <source>
        <dbReference type="Proteomes" id="UP001497680"/>
    </source>
</evidence>